<dbReference type="InterPro" id="IPR008930">
    <property type="entry name" value="Terpenoid_cyclase/PrenylTrfase"/>
</dbReference>
<keyword evidence="3" id="KW-1134">Transmembrane beta strand</keyword>
<dbReference type="CDD" id="cd02891">
    <property type="entry name" value="A2M_like"/>
    <property type="match status" value="1"/>
</dbReference>
<dbReference type="InterPro" id="IPR012910">
    <property type="entry name" value="Plug_dom"/>
</dbReference>
<keyword evidence="2" id="KW-0882">Thioester bond</keyword>
<dbReference type="InterPro" id="IPR037066">
    <property type="entry name" value="Plug_dom_sf"/>
</dbReference>
<dbReference type="Gene3D" id="2.60.40.1930">
    <property type="match status" value="1"/>
</dbReference>
<dbReference type="SMART" id="SM01360">
    <property type="entry name" value="A2M"/>
    <property type="match status" value="1"/>
</dbReference>
<dbReference type="InterPro" id="IPR039426">
    <property type="entry name" value="TonB-dep_rcpt-like"/>
</dbReference>
<sequence>MKKLIQNTKLLVIAGLCFFTLLSYKAFEAFNNPLEKIYTQTDRPFYFPGETIWFKSYIVGTDNTITTISDVMHAELISPKGAVVTSLNLNVKQGYAYGNFDISSDWVGGIYTLKCYTNWMRNYGEDSFFTKKITIQKVVKPKLLLNLKFEKEGYGKSSEVIANLEVKDLKNQPLSHTEVTYKVSIKGTDIINDVVVTDKDGKAKPSFTLPEDLESVDIVLNALVYHKGTTESISRAVPVVLNTIDLQFLPESGKIVVGTLNKVAFKALNEFGKPVDLKGDVVNAKGETVSNFESFHDGMGSFNFNPIKDEVYHAKITEPFRSEELIQLPKVYENGVRFSVTTDSLSTNLDIFSTYSTPLFLEVSNASTLLLKKEIGLKKNLSLSTSEYPMGITKFSLKNEYGSTFAERLVFLNPHKKLHVDLSLDKEVYNTREKVKLTIKTYDEKQNPIPANLSLAVADNKLLSFADDKQDHILSYLLVSSELKGKIHKPDFYLNPKEPKSKTAIDYVMLTHGWRDYINATTVTKENAQYLPEQSAIQTGVVLNKKGKPTQAHLLLFDRDGNKVLVFDTEEDGSFAFKFNNNYNLTLLAYKDNGERVTIEETSLEEGRYYSQTPTKNVENKENIKSFDKNEKPLQNTIKQKAKISVGLQESGNGLDEVIVVGYSTTRKASLTGSVKVISQEEIASNGNSVINALAGEVASVNVTNANGQPGSAPNVRIRGFGSVSGNNEPLVVVDGVPYDRSALSDINPQQVNSVTVLKDAAATSIYGSRGSNGVIIITTKNDSYPYYKGATKRLNNRDYKNYAVKQFYHYIGNHIDTPRSFYMPIYEGKNLLEERTDFRQTIYWNPVVQTNADGIAEIEFYNSDAVTSFKISAEGIGYNGLVGKADKLYATKKLLNIDIKTPNYMVLNDTISLPITITNETEKAMETNLKFLLPEHLKLVSSIDEKLNVEAKNAVTKTIKVIPIEKGKDLDISILAESEDYKDIIKKKVTILSPYFPTSISLSGSETQTFDFEINHAVKNSITTEFNIYTDIVGDVMDGIESLIRQPYGCFEQTSSSTYPNIMVLKYLKEAGKSNPEIEAKALDFIKQGYKRLIGFETSEGGFEWFGHTPPHETLTAYGILEFTEMKEVYDGVSDKMIFRTVDWLLSRKDGKGGFKKSKKGYDSFASSPTDVANAYIVYALSESGVNADYMLEYNTGYADAIKSNDTYKMALLAMASHNLNKEENFKTLLTKIKANIEEYGFDKIPVENTITRSYGNSKQIETVALTTLALMDEKNQNTILITEGIDYLIKQRKYNRFGSTQATAMALKALINYTKGQKQKILKENDDITLIINGKSITKKLELSDDGKITINGFENYLKQGKQTIAVKFNNPKTTFPYTLNVNWDSTLPDSSNACPLQLETTITGQNHAVGDNVSFNISVANTNAKPLGMVTTIVGIPSGTTAQPWQLKKILEENKVAFYEIFDNYLVFYWREFKASETKNIRLDLKADIAGHYQAPASTAYLYYGDENKTWISGNTVEIKD</sequence>
<evidence type="ECO:0000256" key="1">
    <source>
        <dbReference type="ARBA" id="ARBA00022729"/>
    </source>
</evidence>
<dbReference type="InterPro" id="IPR013783">
    <property type="entry name" value="Ig-like_fold"/>
</dbReference>
<dbReference type="PROSITE" id="PS52016">
    <property type="entry name" value="TONB_DEPENDENT_REC_3"/>
    <property type="match status" value="1"/>
</dbReference>
<dbReference type="Gene3D" id="2.60.40.690">
    <property type="entry name" value="Alpha-macroglobulin, receptor-binding domain"/>
    <property type="match status" value="1"/>
</dbReference>
<dbReference type="InterPro" id="IPR036595">
    <property type="entry name" value="A-macroglobulin_rcpt-bd_sf"/>
</dbReference>
<keyword evidence="1" id="KW-0732">Signal</keyword>
<accession>A0ABT6G018</accession>
<dbReference type="EMBL" id="JARSBN010000002">
    <property type="protein sequence ID" value="MDG4715292.1"/>
    <property type="molecule type" value="Genomic_DNA"/>
</dbReference>
<dbReference type="NCBIfam" id="TIGR04057">
    <property type="entry name" value="SusC_RagA_signa"/>
    <property type="match status" value="1"/>
</dbReference>
<evidence type="ECO:0000313" key="6">
    <source>
        <dbReference type="Proteomes" id="UP001529085"/>
    </source>
</evidence>
<dbReference type="Gene3D" id="1.50.10.20">
    <property type="match status" value="1"/>
</dbReference>
<dbReference type="RefSeq" id="WP_278004748.1">
    <property type="nucleotide sequence ID" value="NZ_JARSBN010000002.1"/>
</dbReference>
<feature type="domain" description="Alpha-2-macroglobulin" evidence="4">
    <location>
        <begin position="842"/>
        <end position="932"/>
    </location>
</feature>
<gene>
    <name evidence="5" type="ORF">P7122_05375</name>
</gene>
<dbReference type="Proteomes" id="UP001529085">
    <property type="component" value="Unassembled WGS sequence"/>
</dbReference>
<dbReference type="SUPFAM" id="SSF49410">
    <property type="entry name" value="Alpha-macroglobulin receptor domain"/>
    <property type="match status" value="1"/>
</dbReference>
<dbReference type="InterPro" id="IPR050473">
    <property type="entry name" value="A2M/Complement_sys"/>
</dbReference>
<dbReference type="PANTHER" id="PTHR11412">
    <property type="entry name" value="MACROGLOBULIN / COMPLEMENT"/>
    <property type="match status" value="1"/>
</dbReference>
<keyword evidence="6" id="KW-1185">Reference proteome</keyword>
<protein>
    <submittedName>
        <fullName evidence="5">TonB-dependent receptor plug domain-containing protein</fullName>
    </submittedName>
</protein>
<keyword evidence="5" id="KW-0675">Receptor</keyword>
<evidence type="ECO:0000256" key="3">
    <source>
        <dbReference type="PROSITE-ProRule" id="PRU01360"/>
    </source>
</evidence>
<evidence type="ECO:0000313" key="5">
    <source>
        <dbReference type="EMBL" id="MDG4715292.1"/>
    </source>
</evidence>
<reference evidence="5 6" key="1">
    <citation type="submission" date="2023-03" db="EMBL/GenBank/DDBJ databases">
        <title>Strain YYF002 represents a novel species in the genus Winogradskyella isolated from seawater.</title>
        <authorList>
            <person name="Fu Z.-Y."/>
        </authorList>
    </citation>
    <scope>NUCLEOTIDE SEQUENCE [LARGE SCALE GENOMIC DNA]</scope>
    <source>
        <strain evidence="5 6">YYF002</strain>
    </source>
</reference>
<dbReference type="InterPro" id="IPR011626">
    <property type="entry name" value="Alpha-macroglobulin_TED"/>
</dbReference>
<keyword evidence="3" id="KW-0998">Cell outer membrane</keyword>
<dbReference type="SUPFAM" id="SSF56935">
    <property type="entry name" value="Porins"/>
    <property type="match status" value="1"/>
</dbReference>
<comment type="similarity">
    <text evidence="3">Belongs to the TonB-dependent receptor family.</text>
</comment>
<dbReference type="Pfam" id="PF00207">
    <property type="entry name" value="A2M"/>
    <property type="match status" value="1"/>
</dbReference>
<dbReference type="SMART" id="SM01419">
    <property type="entry name" value="Thiol-ester_cl"/>
    <property type="match status" value="1"/>
</dbReference>
<proteinExistence type="inferred from homology"/>
<keyword evidence="3" id="KW-0812">Transmembrane</keyword>
<dbReference type="Pfam" id="PF07678">
    <property type="entry name" value="TED_complement"/>
    <property type="match status" value="1"/>
</dbReference>
<evidence type="ECO:0000256" key="2">
    <source>
        <dbReference type="ARBA" id="ARBA00022966"/>
    </source>
</evidence>
<dbReference type="InterPro" id="IPR023997">
    <property type="entry name" value="TonB-dep_OMP_SusC/RagA_CS"/>
</dbReference>
<dbReference type="PANTHER" id="PTHR11412:SF136">
    <property type="entry name" value="CD109 ANTIGEN"/>
    <property type="match status" value="1"/>
</dbReference>
<dbReference type="Gene3D" id="2.170.130.10">
    <property type="entry name" value="TonB-dependent receptor, plug domain"/>
    <property type="match status" value="1"/>
</dbReference>
<keyword evidence="3" id="KW-0472">Membrane</keyword>
<evidence type="ECO:0000259" key="4">
    <source>
        <dbReference type="SMART" id="SM01360"/>
    </source>
</evidence>
<keyword evidence="3" id="KW-0813">Transport</keyword>
<dbReference type="Gene3D" id="2.60.40.10">
    <property type="entry name" value="Immunoglobulins"/>
    <property type="match status" value="1"/>
</dbReference>
<comment type="caution">
    <text evidence="5">The sequence shown here is derived from an EMBL/GenBank/DDBJ whole genome shotgun (WGS) entry which is preliminary data.</text>
</comment>
<organism evidence="5 6">
    <name type="scientific">Winogradskyella marincola</name>
    <dbReference type="NCBI Taxonomy" id="3037795"/>
    <lineage>
        <taxon>Bacteria</taxon>
        <taxon>Pseudomonadati</taxon>
        <taxon>Bacteroidota</taxon>
        <taxon>Flavobacteriia</taxon>
        <taxon>Flavobacteriales</taxon>
        <taxon>Flavobacteriaceae</taxon>
        <taxon>Winogradskyella</taxon>
    </lineage>
</organism>
<comment type="subcellular location">
    <subcellularLocation>
        <location evidence="3">Cell outer membrane</location>
        <topology evidence="3">Multi-pass membrane protein</topology>
    </subcellularLocation>
</comment>
<dbReference type="SUPFAM" id="SSF48239">
    <property type="entry name" value="Terpenoid cyclases/Protein prenyltransferases"/>
    <property type="match status" value="1"/>
</dbReference>
<dbReference type="Pfam" id="PF07715">
    <property type="entry name" value="Plug"/>
    <property type="match status" value="1"/>
</dbReference>
<dbReference type="InterPro" id="IPR001599">
    <property type="entry name" value="Macroglobln_a2"/>
</dbReference>
<dbReference type="InterPro" id="IPR047565">
    <property type="entry name" value="Alpha-macroglob_thiol-ester_cl"/>
</dbReference>
<name>A0ABT6G018_9FLAO</name>